<feature type="compositionally biased region" description="Low complexity" evidence="1">
    <location>
        <begin position="1"/>
        <end position="15"/>
    </location>
</feature>
<accession>A0A9D4EYF8</accession>
<evidence type="ECO:0000313" key="3">
    <source>
        <dbReference type="Proteomes" id="UP000828390"/>
    </source>
</evidence>
<evidence type="ECO:0000313" key="2">
    <source>
        <dbReference type="EMBL" id="KAH3786270.1"/>
    </source>
</evidence>
<dbReference type="Proteomes" id="UP000828390">
    <property type="component" value="Unassembled WGS sequence"/>
</dbReference>
<gene>
    <name evidence="2" type="ORF">DPMN_164376</name>
</gene>
<reference evidence="2" key="1">
    <citation type="journal article" date="2019" name="bioRxiv">
        <title>The Genome of the Zebra Mussel, Dreissena polymorpha: A Resource for Invasive Species Research.</title>
        <authorList>
            <person name="McCartney M.A."/>
            <person name="Auch B."/>
            <person name="Kono T."/>
            <person name="Mallez S."/>
            <person name="Zhang Y."/>
            <person name="Obille A."/>
            <person name="Becker A."/>
            <person name="Abrahante J.E."/>
            <person name="Garbe J."/>
            <person name="Badalamenti J.P."/>
            <person name="Herman A."/>
            <person name="Mangelson H."/>
            <person name="Liachko I."/>
            <person name="Sullivan S."/>
            <person name="Sone E.D."/>
            <person name="Koren S."/>
            <person name="Silverstein K.A.T."/>
            <person name="Beckman K.B."/>
            <person name="Gohl D.M."/>
        </authorList>
    </citation>
    <scope>NUCLEOTIDE SEQUENCE</scope>
    <source>
        <strain evidence="2">Duluth1</strain>
        <tissue evidence="2">Whole animal</tissue>
    </source>
</reference>
<feature type="region of interest" description="Disordered" evidence="1">
    <location>
        <begin position="1"/>
        <end position="50"/>
    </location>
</feature>
<keyword evidence="3" id="KW-1185">Reference proteome</keyword>
<dbReference type="EMBL" id="JAIWYP010000008">
    <property type="protein sequence ID" value="KAH3786270.1"/>
    <property type="molecule type" value="Genomic_DNA"/>
</dbReference>
<organism evidence="2 3">
    <name type="scientific">Dreissena polymorpha</name>
    <name type="common">Zebra mussel</name>
    <name type="synonym">Mytilus polymorpha</name>
    <dbReference type="NCBI Taxonomy" id="45954"/>
    <lineage>
        <taxon>Eukaryota</taxon>
        <taxon>Metazoa</taxon>
        <taxon>Spiralia</taxon>
        <taxon>Lophotrochozoa</taxon>
        <taxon>Mollusca</taxon>
        <taxon>Bivalvia</taxon>
        <taxon>Autobranchia</taxon>
        <taxon>Heteroconchia</taxon>
        <taxon>Euheterodonta</taxon>
        <taxon>Imparidentia</taxon>
        <taxon>Neoheterodontei</taxon>
        <taxon>Myida</taxon>
        <taxon>Dreissenoidea</taxon>
        <taxon>Dreissenidae</taxon>
        <taxon>Dreissena</taxon>
    </lineage>
</organism>
<reference evidence="2" key="2">
    <citation type="submission" date="2020-11" db="EMBL/GenBank/DDBJ databases">
        <authorList>
            <person name="McCartney M.A."/>
            <person name="Auch B."/>
            <person name="Kono T."/>
            <person name="Mallez S."/>
            <person name="Becker A."/>
            <person name="Gohl D.M."/>
            <person name="Silverstein K.A.T."/>
            <person name="Koren S."/>
            <person name="Bechman K.B."/>
            <person name="Herman A."/>
            <person name="Abrahante J.E."/>
            <person name="Garbe J."/>
        </authorList>
    </citation>
    <scope>NUCLEOTIDE SEQUENCE</scope>
    <source>
        <strain evidence="2">Duluth1</strain>
        <tissue evidence="2">Whole animal</tissue>
    </source>
</reference>
<sequence length="50" mass="5275">MLKVDGSPSGTASTSPPLPPLERRRGSILTGLTPTSKNLNQSLQPNAQLF</sequence>
<dbReference type="AlphaFoldDB" id="A0A9D4EYF8"/>
<feature type="compositionally biased region" description="Polar residues" evidence="1">
    <location>
        <begin position="30"/>
        <end position="50"/>
    </location>
</feature>
<proteinExistence type="predicted"/>
<comment type="caution">
    <text evidence="2">The sequence shown here is derived from an EMBL/GenBank/DDBJ whole genome shotgun (WGS) entry which is preliminary data.</text>
</comment>
<evidence type="ECO:0000256" key="1">
    <source>
        <dbReference type="SAM" id="MobiDB-lite"/>
    </source>
</evidence>
<name>A0A9D4EYF8_DREPO</name>
<protein>
    <submittedName>
        <fullName evidence="2">Uncharacterized protein</fullName>
    </submittedName>
</protein>